<comment type="caution">
    <text evidence="5">The sequence shown here is derived from an EMBL/GenBank/DDBJ whole genome shotgun (WGS) entry which is preliminary data.</text>
</comment>
<keyword evidence="3" id="KW-0804">Transcription</keyword>
<evidence type="ECO:0000256" key="2">
    <source>
        <dbReference type="ARBA" id="ARBA00023125"/>
    </source>
</evidence>
<dbReference type="Pfam" id="PF00392">
    <property type="entry name" value="GntR"/>
    <property type="match status" value="1"/>
</dbReference>
<feature type="domain" description="HTH gntR-type" evidence="4">
    <location>
        <begin position="7"/>
        <end position="75"/>
    </location>
</feature>
<evidence type="ECO:0000256" key="1">
    <source>
        <dbReference type="ARBA" id="ARBA00023015"/>
    </source>
</evidence>
<dbReference type="SUPFAM" id="SSF46785">
    <property type="entry name" value="Winged helix' DNA-binding domain"/>
    <property type="match status" value="1"/>
</dbReference>
<dbReference type="Gene3D" id="3.40.1410.10">
    <property type="entry name" value="Chorismate lyase-like"/>
    <property type="match status" value="1"/>
</dbReference>
<dbReference type="InterPro" id="IPR050679">
    <property type="entry name" value="Bact_HTH_transcr_reg"/>
</dbReference>
<dbReference type="OrthoDB" id="9815017at2"/>
<dbReference type="InterPro" id="IPR011663">
    <property type="entry name" value="UTRA"/>
</dbReference>
<gene>
    <name evidence="5" type="ORF">CWD77_11860</name>
</gene>
<reference evidence="5 6" key="1">
    <citation type="submission" date="2017-11" db="EMBL/GenBank/DDBJ databases">
        <title>Rhodohalobacter 15182 sp. nov., isolated from a salt lake.</title>
        <authorList>
            <person name="Han S."/>
        </authorList>
    </citation>
    <scope>NUCLEOTIDE SEQUENCE [LARGE SCALE GENOMIC DNA]</scope>
    <source>
        <strain evidence="5 6">15182</strain>
    </source>
</reference>
<dbReference type="EMBL" id="PISP01000003">
    <property type="protein sequence ID" value="PKD43300.1"/>
    <property type="molecule type" value="Genomic_DNA"/>
</dbReference>
<dbReference type="InterPro" id="IPR028978">
    <property type="entry name" value="Chorismate_lyase_/UTRA_dom_sf"/>
</dbReference>
<dbReference type="GO" id="GO:0045892">
    <property type="term" value="P:negative regulation of DNA-templated transcription"/>
    <property type="evidence" value="ECO:0007669"/>
    <property type="project" value="TreeGrafter"/>
</dbReference>
<dbReference type="Gene3D" id="1.10.10.10">
    <property type="entry name" value="Winged helix-like DNA-binding domain superfamily/Winged helix DNA-binding domain"/>
    <property type="match status" value="1"/>
</dbReference>
<dbReference type="PROSITE" id="PS50949">
    <property type="entry name" value="HTH_GNTR"/>
    <property type="match status" value="1"/>
</dbReference>
<dbReference type="InterPro" id="IPR000524">
    <property type="entry name" value="Tscrpt_reg_HTH_GntR"/>
</dbReference>
<dbReference type="GO" id="GO:0003700">
    <property type="term" value="F:DNA-binding transcription factor activity"/>
    <property type="evidence" value="ECO:0007669"/>
    <property type="project" value="InterPro"/>
</dbReference>
<dbReference type="SMART" id="SM00345">
    <property type="entry name" value="HTH_GNTR"/>
    <property type="match status" value="1"/>
</dbReference>
<dbReference type="FunFam" id="1.10.10.10:FF:000079">
    <property type="entry name" value="GntR family transcriptional regulator"/>
    <property type="match status" value="1"/>
</dbReference>
<keyword evidence="6" id="KW-1185">Reference proteome</keyword>
<name>A0A2N0VGK2_9BACT</name>
<dbReference type="SMART" id="SM00866">
    <property type="entry name" value="UTRA"/>
    <property type="match status" value="1"/>
</dbReference>
<dbReference type="RefSeq" id="WP_101073775.1">
    <property type="nucleotide sequence ID" value="NZ_PISP01000003.1"/>
</dbReference>
<sequence length="264" mass="30814">MTLKEGIPRHAQITQWLIDQIEKGEYQPDEKLPSENELAKKFDVSRVTIRRALQSLENDELIYRCQGLGSFVSDDRKKHNLVKLTDFNEDMKKAGLEASSIVKLFEVINPPKWLAERLNIEENIKVLRVDRLRLGDGEPIAYDISWLPIFYGQLLSEEALKEKTIYSILEDDYDIEITKGCYRMSATVADEELSKELDIPVKTPLFLIDRITYTIGEKPIYYQKRYYRNDQVKYEMTLERGENDISKSEPLPLKEFVPVFHSSD</sequence>
<evidence type="ECO:0000256" key="3">
    <source>
        <dbReference type="ARBA" id="ARBA00023163"/>
    </source>
</evidence>
<keyword evidence="1" id="KW-0805">Transcription regulation</keyword>
<dbReference type="GO" id="GO:0003677">
    <property type="term" value="F:DNA binding"/>
    <property type="evidence" value="ECO:0007669"/>
    <property type="project" value="UniProtKB-KW"/>
</dbReference>
<dbReference type="InterPro" id="IPR036388">
    <property type="entry name" value="WH-like_DNA-bd_sf"/>
</dbReference>
<dbReference type="Proteomes" id="UP000233398">
    <property type="component" value="Unassembled WGS sequence"/>
</dbReference>
<dbReference type="Pfam" id="PF07702">
    <property type="entry name" value="UTRA"/>
    <property type="match status" value="1"/>
</dbReference>
<keyword evidence="2" id="KW-0238">DNA-binding</keyword>
<evidence type="ECO:0000259" key="4">
    <source>
        <dbReference type="PROSITE" id="PS50949"/>
    </source>
</evidence>
<dbReference type="AlphaFoldDB" id="A0A2N0VGK2"/>
<protein>
    <submittedName>
        <fullName evidence="5">GntR family transcriptional regulator</fullName>
    </submittedName>
</protein>
<accession>A0A2N0VGK2</accession>
<dbReference type="SUPFAM" id="SSF64288">
    <property type="entry name" value="Chorismate lyase-like"/>
    <property type="match status" value="1"/>
</dbReference>
<evidence type="ECO:0000313" key="5">
    <source>
        <dbReference type="EMBL" id="PKD43300.1"/>
    </source>
</evidence>
<evidence type="ECO:0000313" key="6">
    <source>
        <dbReference type="Proteomes" id="UP000233398"/>
    </source>
</evidence>
<dbReference type="InterPro" id="IPR036390">
    <property type="entry name" value="WH_DNA-bd_sf"/>
</dbReference>
<organism evidence="5 6">
    <name type="scientific">Rhodohalobacter barkolensis</name>
    <dbReference type="NCBI Taxonomy" id="2053187"/>
    <lineage>
        <taxon>Bacteria</taxon>
        <taxon>Pseudomonadati</taxon>
        <taxon>Balneolota</taxon>
        <taxon>Balneolia</taxon>
        <taxon>Balneolales</taxon>
        <taxon>Balneolaceae</taxon>
        <taxon>Rhodohalobacter</taxon>
    </lineage>
</organism>
<dbReference type="PANTHER" id="PTHR44846">
    <property type="entry name" value="MANNOSYL-D-GLYCERATE TRANSPORT/METABOLISM SYSTEM REPRESSOR MNGR-RELATED"/>
    <property type="match status" value="1"/>
</dbReference>
<dbReference type="PRINTS" id="PR00035">
    <property type="entry name" value="HTHGNTR"/>
</dbReference>
<dbReference type="PANTHER" id="PTHR44846:SF1">
    <property type="entry name" value="MANNOSYL-D-GLYCERATE TRANSPORT_METABOLISM SYSTEM REPRESSOR MNGR-RELATED"/>
    <property type="match status" value="1"/>
</dbReference>
<dbReference type="CDD" id="cd07377">
    <property type="entry name" value="WHTH_GntR"/>
    <property type="match status" value="1"/>
</dbReference>
<proteinExistence type="predicted"/>